<feature type="domain" description="Amylopullulanase X25" evidence="3">
    <location>
        <begin position="36"/>
        <end position="125"/>
    </location>
</feature>
<feature type="compositionally biased region" description="Low complexity" evidence="1">
    <location>
        <begin position="193"/>
        <end position="209"/>
    </location>
</feature>
<feature type="signal peptide" evidence="2">
    <location>
        <begin position="1"/>
        <end position="28"/>
    </location>
</feature>
<comment type="caution">
    <text evidence="4">The sequence shown here is derived from an EMBL/GenBank/DDBJ whole genome shotgun (WGS) entry which is preliminary data.</text>
</comment>
<dbReference type="Pfam" id="PF22058">
    <property type="entry name" value="X25_BaPul_like"/>
    <property type="match status" value="2"/>
</dbReference>
<gene>
    <name evidence="4" type="ORF">RM423_21190</name>
</gene>
<dbReference type="EMBL" id="JAVREH010000058">
    <property type="protein sequence ID" value="MDT0263894.1"/>
    <property type="molecule type" value="Genomic_DNA"/>
</dbReference>
<dbReference type="InterPro" id="IPR054409">
    <property type="entry name" value="X25_BaPul-like"/>
</dbReference>
<dbReference type="Gene3D" id="2.60.40.10">
    <property type="entry name" value="Immunoglobulins"/>
    <property type="match status" value="2"/>
</dbReference>
<proteinExistence type="predicted"/>
<evidence type="ECO:0000256" key="1">
    <source>
        <dbReference type="SAM" id="MobiDB-lite"/>
    </source>
</evidence>
<dbReference type="Proteomes" id="UP001183176">
    <property type="component" value="Unassembled WGS sequence"/>
</dbReference>
<feature type="chain" id="PRO_5046785578" description="Amylopullulanase X25 domain-containing protein" evidence="2">
    <location>
        <begin position="29"/>
        <end position="228"/>
    </location>
</feature>
<keyword evidence="2" id="KW-0732">Signal</keyword>
<dbReference type="CDD" id="cd12962">
    <property type="entry name" value="X25_BaPul_like"/>
    <property type="match status" value="1"/>
</dbReference>
<evidence type="ECO:0000256" key="2">
    <source>
        <dbReference type="SAM" id="SignalP"/>
    </source>
</evidence>
<feature type="region of interest" description="Disordered" evidence="1">
    <location>
        <begin position="181"/>
        <end position="228"/>
    </location>
</feature>
<protein>
    <recommendedName>
        <fullName evidence="3">Amylopullulanase X25 domain-containing protein</fullName>
    </recommendedName>
</protein>
<keyword evidence="5" id="KW-1185">Reference proteome</keyword>
<reference evidence="5" key="1">
    <citation type="submission" date="2023-07" db="EMBL/GenBank/DDBJ databases">
        <title>30 novel species of actinomycetes from the DSMZ collection.</title>
        <authorList>
            <person name="Nouioui I."/>
        </authorList>
    </citation>
    <scope>NUCLEOTIDE SEQUENCE [LARGE SCALE GENOMIC DNA]</scope>
    <source>
        <strain evidence="5">DSM 44399</strain>
    </source>
</reference>
<evidence type="ECO:0000259" key="3">
    <source>
        <dbReference type="Pfam" id="PF22058"/>
    </source>
</evidence>
<name>A0ABU2JFY4_9ACTN</name>
<evidence type="ECO:0000313" key="4">
    <source>
        <dbReference type="EMBL" id="MDT0263894.1"/>
    </source>
</evidence>
<feature type="domain" description="Amylopullulanase X25" evidence="3">
    <location>
        <begin position="136"/>
        <end position="181"/>
    </location>
</feature>
<organism evidence="4 5">
    <name type="scientific">Jatrophihabitans lederbergiae</name>
    <dbReference type="NCBI Taxonomy" id="3075547"/>
    <lineage>
        <taxon>Bacteria</taxon>
        <taxon>Bacillati</taxon>
        <taxon>Actinomycetota</taxon>
        <taxon>Actinomycetes</taxon>
        <taxon>Jatrophihabitantales</taxon>
        <taxon>Jatrophihabitantaceae</taxon>
        <taxon>Jatrophihabitans</taxon>
    </lineage>
</organism>
<sequence>MNRKSWLACVLSVFTALSITAVPMIASAAPAQPDAVSVSGTFGAQVGCPGDWQPECAQTQLTRRSNDDVWSTTLVLKARSYQYKATLDKSWAVSYGQGGSSSGANITLTVPADGTKVTFYYDTTHWVTTNLDGPIVTAAGNFQAKLGCPADWSPDCLRSWLEDPNGTGVYTFTTTAIPAGTTRSKQRSACPGTSATEPAVSPAAPTSPSACPPTEPRSSSPTSRPPTC</sequence>
<accession>A0ABU2JFY4</accession>
<evidence type="ECO:0000313" key="5">
    <source>
        <dbReference type="Proteomes" id="UP001183176"/>
    </source>
</evidence>
<dbReference type="InterPro" id="IPR013783">
    <property type="entry name" value="Ig-like_fold"/>
</dbReference>
<dbReference type="RefSeq" id="WP_311425037.1">
    <property type="nucleotide sequence ID" value="NZ_JAVREH010000058.1"/>
</dbReference>